<name>A0A2S8FUK2_9BACT</name>
<dbReference type="Pfam" id="PF05136">
    <property type="entry name" value="Phage_portal_2"/>
    <property type="match status" value="1"/>
</dbReference>
<dbReference type="InterPro" id="IPR006429">
    <property type="entry name" value="Phage_lambda_portal"/>
</dbReference>
<dbReference type="Proteomes" id="UP000238322">
    <property type="component" value="Unassembled WGS sequence"/>
</dbReference>
<accession>A0A2S8FUK2</accession>
<evidence type="ECO:0000313" key="2">
    <source>
        <dbReference type="EMBL" id="PQO35857.1"/>
    </source>
</evidence>
<reference evidence="2 3" key="1">
    <citation type="submission" date="2018-02" db="EMBL/GenBank/DDBJ databases">
        <title>Comparative genomes isolates from brazilian mangrove.</title>
        <authorList>
            <person name="Araujo J.E."/>
            <person name="Taketani R.G."/>
            <person name="Silva M.C.P."/>
            <person name="Loureco M.V."/>
            <person name="Andreote F.D."/>
        </authorList>
    </citation>
    <scope>NUCLEOTIDE SEQUENCE [LARGE SCALE GENOMIC DNA]</scope>
    <source>
        <strain evidence="2 3">Hex-1 MGV</strain>
    </source>
</reference>
<dbReference type="OrthoDB" id="622132at2"/>
<organism evidence="2 3">
    <name type="scientific">Blastopirellula marina</name>
    <dbReference type="NCBI Taxonomy" id="124"/>
    <lineage>
        <taxon>Bacteria</taxon>
        <taxon>Pseudomonadati</taxon>
        <taxon>Planctomycetota</taxon>
        <taxon>Planctomycetia</taxon>
        <taxon>Pirellulales</taxon>
        <taxon>Pirellulaceae</taxon>
        <taxon>Blastopirellula</taxon>
    </lineage>
</organism>
<proteinExistence type="predicted"/>
<evidence type="ECO:0000313" key="3">
    <source>
        <dbReference type="Proteomes" id="UP000238322"/>
    </source>
</evidence>
<protein>
    <recommendedName>
        <fullName evidence="4">Phage portal protein</fullName>
    </recommendedName>
</protein>
<feature type="compositionally biased region" description="Low complexity" evidence="1">
    <location>
        <begin position="484"/>
        <end position="493"/>
    </location>
</feature>
<dbReference type="RefSeq" id="WP_105329146.1">
    <property type="nucleotide sequence ID" value="NZ_PUHY01000006.1"/>
</dbReference>
<evidence type="ECO:0000256" key="1">
    <source>
        <dbReference type="SAM" id="MobiDB-lite"/>
    </source>
</evidence>
<evidence type="ECO:0008006" key="4">
    <source>
        <dbReference type="Google" id="ProtNLM"/>
    </source>
</evidence>
<dbReference type="GO" id="GO:0019068">
    <property type="term" value="P:virion assembly"/>
    <property type="evidence" value="ECO:0007669"/>
    <property type="project" value="InterPro"/>
</dbReference>
<feature type="region of interest" description="Disordered" evidence="1">
    <location>
        <begin position="477"/>
        <end position="504"/>
    </location>
</feature>
<gene>
    <name evidence="2" type="ORF">C5Y83_07935</name>
</gene>
<comment type="caution">
    <text evidence="2">The sequence shown here is derived from an EMBL/GenBank/DDBJ whole genome shotgun (WGS) entry which is preliminary data.</text>
</comment>
<dbReference type="EMBL" id="PUHY01000006">
    <property type="protein sequence ID" value="PQO35857.1"/>
    <property type="molecule type" value="Genomic_DNA"/>
</dbReference>
<sequence length="504" mass="57161">MVKLANKTLSPILGANGEPLRRDPDAAIVARQRNRIQELRAKYDAAVTNFENMKHWSNADNLSAVSAANPAIRQRLRSRSRYECRENNSFANGMINTMANDIVGRGPNLQIHHPNQAAAKRLERNFRRWMKRTGLAAKLRTSITSLVGDGEVFAVTANNPAIRNAVQLDIKLMEADYCTDLTGQQTETFDDGIEYDPNGYPIAYNFQQHHPGDHYGQSMYGRPKRVVADQVIHYYRVDRPGQRRGVPWVAPALPLFALMRRYTLAVTMAAETAANFAGVMYADGNQVAPDEDVDPMDSIEFEMRSMLTLPIGWKMGQLKAEHPTTTYQMFRDALLCEISRCLHMPFNKASGNSSGYNFASGRLDHQTYFEFVDIERSNLELLFLDRIFQWWIDEAIFIPGQIPQGLGPLDDLDYTWRWPKHRHIDPQKQAAADIALWNAGLLTDEEYQLENGNDPEEHYESLERMYKRRAAIGAPLPGYQQMGDAANNQTTETTDQEEAANEDA</sequence>
<dbReference type="AlphaFoldDB" id="A0A2S8FUK2"/>
<dbReference type="GO" id="GO:0005198">
    <property type="term" value="F:structural molecule activity"/>
    <property type="evidence" value="ECO:0007669"/>
    <property type="project" value="InterPro"/>
</dbReference>
<feature type="compositionally biased region" description="Acidic residues" evidence="1">
    <location>
        <begin position="494"/>
        <end position="504"/>
    </location>
</feature>